<accession>A0A5J9TQJ8</accession>
<dbReference type="AlphaFoldDB" id="A0A5J9TQJ8"/>
<evidence type="ECO:0000313" key="4">
    <source>
        <dbReference type="Proteomes" id="UP000324897"/>
    </source>
</evidence>
<dbReference type="Gene3D" id="2.60.40.420">
    <property type="entry name" value="Cupredoxins - blue copper proteins"/>
    <property type="match status" value="1"/>
</dbReference>
<evidence type="ECO:0000313" key="3">
    <source>
        <dbReference type="EMBL" id="TVU13620.1"/>
    </source>
</evidence>
<dbReference type="EMBL" id="RWGY01000031">
    <property type="protein sequence ID" value="TVU13620.1"/>
    <property type="molecule type" value="Genomic_DNA"/>
</dbReference>
<protein>
    <recommendedName>
        <fullName evidence="2">Phytocyanin domain-containing protein</fullName>
    </recommendedName>
</protein>
<dbReference type="SUPFAM" id="SSF49503">
    <property type="entry name" value="Cupredoxins"/>
    <property type="match status" value="1"/>
</dbReference>
<feature type="domain" description="Phytocyanin" evidence="2">
    <location>
        <begin position="38"/>
        <end position="133"/>
    </location>
</feature>
<name>A0A5J9TQJ8_9POAL</name>
<dbReference type="GO" id="GO:0005886">
    <property type="term" value="C:plasma membrane"/>
    <property type="evidence" value="ECO:0007669"/>
    <property type="project" value="TreeGrafter"/>
</dbReference>
<keyword evidence="1" id="KW-0732">Signal</keyword>
<reference evidence="3 4" key="1">
    <citation type="journal article" date="2019" name="Sci. Rep.">
        <title>A high-quality genome of Eragrostis curvula grass provides insights into Poaceae evolution and supports new strategies to enhance forage quality.</title>
        <authorList>
            <person name="Carballo J."/>
            <person name="Santos B.A.C.M."/>
            <person name="Zappacosta D."/>
            <person name="Garbus I."/>
            <person name="Selva J.P."/>
            <person name="Gallo C.A."/>
            <person name="Diaz A."/>
            <person name="Albertini E."/>
            <person name="Caccamo M."/>
            <person name="Echenique V."/>
        </authorList>
    </citation>
    <scope>NUCLEOTIDE SEQUENCE [LARGE SCALE GENOMIC DNA]</scope>
    <source>
        <strain evidence="4">cv. Victoria</strain>
        <tissue evidence="3">Leaf</tissue>
    </source>
</reference>
<proteinExistence type="predicted"/>
<dbReference type="GO" id="GO:0009055">
    <property type="term" value="F:electron transfer activity"/>
    <property type="evidence" value="ECO:0007669"/>
    <property type="project" value="InterPro"/>
</dbReference>
<organism evidence="3 4">
    <name type="scientific">Eragrostis curvula</name>
    <name type="common">weeping love grass</name>
    <dbReference type="NCBI Taxonomy" id="38414"/>
    <lineage>
        <taxon>Eukaryota</taxon>
        <taxon>Viridiplantae</taxon>
        <taxon>Streptophyta</taxon>
        <taxon>Embryophyta</taxon>
        <taxon>Tracheophyta</taxon>
        <taxon>Spermatophyta</taxon>
        <taxon>Magnoliopsida</taxon>
        <taxon>Liliopsida</taxon>
        <taxon>Poales</taxon>
        <taxon>Poaceae</taxon>
        <taxon>PACMAD clade</taxon>
        <taxon>Chloridoideae</taxon>
        <taxon>Eragrostideae</taxon>
        <taxon>Eragrostidinae</taxon>
        <taxon>Eragrostis</taxon>
    </lineage>
</organism>
<dbReference type="InterPro" id="IPR039391">
    <property type="entry name" value="Phytocyanin-like"/>
</dbReference>
<dbReference type="OrthoDB" id="605074at2759"/>
<dbReference type="PANTHER" id="PTHR33021:SF424">
    <property type="entry name" value="BASIC BLUE PROTEIN"/>
    <property type="match status" value="1"/>
</dbReference>
<dbReference type="PANTHER" id="PTHR33021">
    <property type="entry name" value="BLUE COPPER PROTEIN"/>
    <property type="match status" value="1"/>
</dbReference>
<dbReference type="InterPro" id="IPR041844">
    <property type="entry name" value="Plantacyanin"/>
</dbReference>
<dbReference type="CDD" id="cd11013">
    <property type="entry name" value="Plantacyanin"/>
    <property type="match status" value="1"/>
</dbReference>
<feature type="non-terminal residue" evidence="3">
    <location>
        <position position="1"/>
    </location>
</feature>
<dbReference type="Proteomes" id="UP000324897">
    <property type="component" value="Unassembled WGS sequence"/>
</dbReference>
<feature type="chain" id="PRO_5023887147" description="Phytocyanin domain-containing protein" evidence="1">
    <location>
        <begin position="28"/>
        <end position="133"/>
    </location>
</feature>
<keyword evidence="4" id="KW-1185">Reference proteome</keyword>
<dbReference type="Pfam" id="PF02298">
    <property type="entry name" value="Cu_bind_like"/>
    <property type="match status" value="1"/>
</dbReference>
<dbReference type="PROSITE" id="PS51485">
    <property type="entry name" value="PHYTOCYANIN"/>
    <property type="match status" value="1"/>
</dbReference>
<comment type="caution">
    <text evidence="3">The sequence shown here is derived from an EMBL/GenBank/DDBJ whole genome shotgun (WGS) entry which is preliminary data.</text>
</comment>
<dbReference type="InterPro" id="IPR008972">
    <property type="entry name" value="Cupredoxin"/>
</dbReference>
<feature type="signal peptide" evidence="1">
    <location>
        <begin position="1"/>
        <end position="27"/>
    </location>
</feature>
<dbReference type="Gramene" id="TVU13620">
    <property type="protein sequence ID" value="TVU13620"/>
    <property type="gene ID" value="EJB05_37040"/>
</dbReference>
<evidence type="ECO:0000259" key="2">
    <source>
        <dbReference type="PROSITE" id="PS51485"/>
    </source>
</evidence>
<evidence type="ECO:0000256" key="1">
    <source>
        <dbReference type="SAM" id="SignalP"/>
    </source>
</evidence>
<dbReference type="InterPro" id="IPR003245">
    <property type="entry name" value="Phytocyanin_dom"/>
</dbReference>
<gene>
    <name evidence="3" type="ORF">EJB05_37040</name>
</gene>
<sequence>MARASSTCRTIWVVLLCVMVFQQREEGGGVGMAAEETRLWRVGDSAGWSFGVMGWPNYKPFEAGDVLLFHYKPGTHNVVQVSSVQYALCQVSCNVTVWISGDDRVPLARGMSFFVSSIPGDCERGMKIAVTAR</sequence>